<reference evidence="1 2" key="1">
    <citation type="submission" date="2018-06" db="EMBL/GenBank/DDBJ databases">
        <title>WGS assembly of Brassica rapa FPsc.</title>
        <authorList>
            <person name="Bowman J."/>
            <person name="Kohchi T."/>
            <person name="Yamato K."/>
            <person name="Jenkins J."/>
            <person name="Shu S."/>
            <person name="Ishizaki K."/>
            <person name="Yamaoka S."/>
            <person name="Nishihama R."/>
            <person name="Nakamura Y."/>
            <person name="Berger F."/>
            <person name="Adam C."/>
            <person name="Aki S."/>
            <person name="Althoff F."/>
            <person name="Araki T."/>
            <person name="Arteaga-Vazquez M."/>
            <person name="Balasubrmanian S."/>
            <person name="Bauer D."/>
            <person name="Boehm C."/>
            <person name="Briginshaw L."/>
            <person name="Caballero-Perez J."/>
            <person name="Catarino B."/>
            <person name="Chen F."/>
            <person name="Chiyoda S."/>
            <person name="Chovatia M."/>
            <person name="Davies K."/>
            <person name="Delmans M."/>
            <person name="Demura T."/>
            <person name="Dierschke T."/>
            <person name="Dolan L."/>
            <person name="Dorantes-Acosta A."/>
            <person name="Eklund D."/>
            <person name="Florent S."/>
            <person name="Flores-Sandoval E."/>
            <person name="Fujiyama A."/>
            <person name="Fukuzawa H."/>
            <person name="Galik B."/>
            <person name="Grimanelli D."/>
            <person name="Grimwood J."/>
            <person name="Grossniklaus U."/>
            <person name="Hamada T."/>
            <person name="Haseloff J."/>
            <person name="Hetherington A."/>
            <person name="Higo A."/>
            <person name="Hirakawa Y."/>
            <person name="Hundley H."/>
            <person name="Ikeda Y."/>
            <person name="Inoue K."/>
            <person name="Inoue S."/>
            <person name="Ishida S."/>
            <person name="Jia Q."/>
            <person name="Kakita M."/>
            <person name="Kanazawa T."/>
            <person name="Kawai Y."/>
            <person name="Kawashima T."/>
            <person name="Kennedy M."/>
            <person name="Kinose K."/>
            <person name="Kinoshita T."/>
            <person name="Kohara Y."/>
            <person name="Koide E."/>
            <person name="Komatsu K."/>
            <person name="Kopischke S."/>
            <person name="Kubo M."/>
            <person name="Kyozuka J."/>
            <person name="Lagercrantz U."/>
            <person name="Lin S."/>
            <person name="Lindquist E."/>
            <person name="Lipzen A."/>
            <person name="Lu C."/>
            <person name="Luna E."/>
            <person name="Martienssen R."/>
            <person name="Minamino N."/>
            <person name="Mizutani M."/>
            <person name="Mizutani M."/>
            <person name="Mochizuki N."/>
            <person name="Monte I."/>
            <person name="Mosher R."/>
            <person name="Nagasaki H."/>
            <person name="Nakagami H."/>
            <person name="Naramoto S."/>
            <person name="Nishitani K."/>
            <person name="Ohtani M."/>
            <person name="Okamoto T."/>
            <person name="Okumura M."/>
            <person name="Phillips J."/>
            <person name="Pollak B."/>
            <person name="Reinders A."/>
            <person name="Roevekamp M."/>
            <person name="Sano R."/>
            <person name="Sawa S."/>
            <person name="Schmid M."/>
            <person name="Shirakawa M."/>
            <person name="Solano R."/>
            <person name="Spunde A."/>
            <person name="Suetsugu N."/>
            <person name="Sugano S."/>
            <person name="Sugiyama A."/>
            <person name="Sun R."/>
            <person name="Suzuki Y."/>
            <person name="Takenaka M."/>
            <person name="Takezawa D."/>
            <person name="Tomogane H."/>
            <person name="Tsuzuki M."/>
            <person name="Ueda T."/>
            <person name="Umeda M."/>
            <person name="Ward J."/>
            <person name="Watanabe Y."/>
            <person name="Yazaki K."/>
            <person name="Yokoyama R."/>
            <person name="Yoshitake Y."/>
            <person name="Yotsui I."/>
            <person name="Zachgo S."/>
            <person name="Schmutz J."/>
        </authorList>
    </citation>
    <scope>NUCLEOTIDE SEQUENCE [LARGE SCALE GENOMIC DNA]</scope>
    <source>
        <strain evidence="2">cv. B-3</strain>
    </source>
</reference>
<evidence type="ECO:0000313" key="1">
    <source>
        <dbReference type="EMBL" id="RID45041.1"/>
    </source>
</evidence>
<evidence type="ECO:0000313" key="2">
    <source>
        <dbReference type="Proteomes" id="UP000264353"/>
    </source>
</evidence>
<sequence>MLQDVHNTSVVPLLYYNECHWWLIIRFKQRTSLTNCIQLGYICQILFTNLEHIFCETTMRYLKLSSVSQILLRSPEITKGISSFFSSFCQHIQKDKKTKC</sequence>
<organism evidence="1 2">
    <name type="scientific">Brassica campestris</name>
    <name type="common">Field mustard</name>
    <dbReference type="NCBI Taxonomy" id="3711"/>
    <lineage>
        <taxon>Eukaryota</taxon>
        <taxon>Viridiplantae</taxon>
        <taxon>Streptophyta</taxon>
        <taxon>Embryophyta</taxon>
        <taxon>Tracheophyta</taxon>
        <taxon>Spermatophyta</taxon>
        <taxon>Magnoliopsida</taxon>
        <taxon>eudicotyledons</taxon>
        <taxon>Gunneridae</taxon>
        <taxon>Pentapetalae</taxon>
        <taxon>rosids</taxon>
        <taxon>malvids</taxon>
        <taxon>Brassicales</taxon>
        <taxon>Brassicaceae</taxon>
        <taxon>Brassiceae</taxon>
        <taxon>Brassica</taxon>
    </lineage>
</organism>
<dbReference type="AlphaFoldDB" id="A0A397XUQ9"/>
<accession>A0A397XUQ9</accession>
<dbReference type="EMBL" id="CM010636">
    <property type="protein sequence ID" value="RID45041.1"/>
    <property type="molecule type" value="Genomic_DNA"/>
</dbReference>
<proteinExistence type="predicted"/>
<gene>
    <name evidence="1" type="ORF">BRARA_I01798</name>
</gene>
<protein>
    <submittedName>
        <fullName evidence="1">Uncharacterized protein</fullName>
    </submittedName>
</protein>
<dbReference type="Proteomes" id="UP000264353">
    <property type="component" value="Chromosome A9"/>
</dbReference>
<name>A0A397XUQ9_BRACM</name>